<accession>A0ABM1M374</accession>
<dbReference type="PROSITE" id="PS50810">
    <property type="entry name" value="FRATAXIN_2"/>
    <property type="match status" value="1"/>
</dbReference>
<evidence type="ECO:0000256" key="12">
    <source>
        <dbReference type="ARBA" id="ARBA00047990"/>
    </source>
</evidence>
<dbReference type="PANTHER" id="PTHR16821">
    <property type="entry name" value="FRATAXIN"/>
    <property type="match status" value="1"/>
</dbReference>
<keyword evidence="5" id="KW-0813">Transport</keyword>
<reference evidence="14" key="1">
    <citation type="submission" date="2025-08" db="UniProtKB">
        <authorList>
            <consortium name="RefSeq"/>
        </authorList>
    </citation>
    <scope>IDENTIFICATION</scope>
    <source>
        <tissue evidence="14">Whole Larva</tissue>
    </source>
</reference>
<evidence type="ECO:0000256" key="3">
    <source>
        <dbReference type="ARBA" id="ARBA00013107"/>
    </source>
</evidence>
<dbReference type="PANTHER" id="PTHR16821:SF2">
    <property type="entry name" value="FRATAXIN, MITOCHONDRIAL"/>
    <property type="match status" value="1"/>
</dbReference>
<dbReference type="Pfam" id="PF01491">
    <property type="entry name" value="Frataxin_Cyay"/>
    <property type="match status" value="1"/>
</dbReference>
<dbReference type="Proteomes" id="UP000695000">
    <property type="component" value="Unplaced"/>
</dbReference>
<keyword evidence="13" id="KW-1185">Reference proteome</keyword>
<evidence type="ECO:0000256" key="10">
    <source>
        <dbReference type="ARBA" id="ARBA00023065"/>
    </source>
</evidence>
<evidence type="ECO:0000256" key="2">
    <source>
        <dbReference type="ARBA" id="ARBA00008183"/>
    </source>
</evidence>
<dbReference type="NCBIfam" id="TIGR03421">
    <property type="entry name" value="FeS_CyaY"/>
    <property type="match status" value="1"/>
</dbReference>
<keyword evidence="4" id="KW-0409">Iron storage</keyword>
<comment type="subcellular location">
    <subcellularLocation>
        <location evidence="1">Mitochondrion</location>
    </subcellularLocation>
</comment>
<dbReference type="PRINTS" id="PR00904">
    <property type="entry name" value="FRATAXIN"/>
</dbReference>
<evidence type="ECO:0000313" key="14">
    <source>
        <dbReference type="RefSeq" id="XP_017769024.1"/>
    </source>
</evidence>
<keyword evidence="7" id="KW-0809">Transit peptide</keyword>
<sequence length="191" mass="21762">MHLLRNILLGRQYNKFVRNNYGLCSGRRHFSGINKVSSISSSPMATEVLFIPKSPKINSITDTRFYCVTVEVDPNTFEKACEETLESLTDYFEEIVEQSNLNDADVSYSSGVLTVNLGREHGIYVINRQSPNKQIWLSSPVSGPKRFDLIAEDDYWVYKHSGETLHQLLQMEMSKVFANGVDFSICTYSKL</sequence>
<organism evidence="13 14">
    <name type="scientific">Nicrophorus vespilloides</name>
    <name type="common">Boreal carrion beetle</name>
    <dbReference type="NCBI Taxonomy" id="110193"/>
    <lineage>
        <taxon>Eukaryota</taxon>
        <taxon>Metazoa</taxon>
        <taxon>Ecdysozoa</taxon>
        <taxon>Arthropoda</taxon>
        <taxon>Hexapoda</taxon>
        <taxon>Insecta</taxon>
        <taxon>Pterygota</taxon>
        <taxon>Neoptera</taxon>
        <taxon>Endopterygota</taxon>
        <taxon>Coleoptera</taxon>
        <taxon>Polyphaga</taxon>
        <taxon>Staphyliniformia</taxon>
        <taxon>Silphidae</taxon>
        <taxon>Nicrophorinae</taxon>
        <taxon>Nicrophorus</taxon>
    </lineage>
</organism>
<keyword evidence="10" id="KW-0406">Ion transport</keyword>
<dbReference type="PROSITE" id="PS01344">
    <property type="entry name" value="FRATAXIN_1"/>
    <property type="match status" value="1"/>
</dbReference>
<evidence type="ECO:0000256" key="5">
    <source>
        <dbReference type="ARBA" id="ARBA00022448"/>
    </source>
</evidence>
<evidence type="ECO:0000256" key="7">
    <source>
        <dbReference type="ARBA" id="ARBA00022946"/>
    </source>
</evidence>
<keyword evidence="9" id="KW-0408">Iron</keyword>
<dbReference type="Gene3D" id="3.30.920.10">
    <property type="entry name" value="Frataxin/CyaY"/>
    <property type="match status" value="1"/>
</dbReference>
<evidence type="ECO:0000256" key="8">
    <source>
        <dbReference type="ARBA" id="ARBA00023002"/>
    </source>
</evidence>
<dbReference type="GeneID" id="108557126"/>
<dbReference type="EC" id="1.16.3.1" evidence="3"/>
<proteinExistence type="inferred from homology"/>
<dbReference type="InterPro" id="IPR002908">
    <property type="entry name" value="Frataxin/CyaY"/>
</dbReference>
<dbReference type="InterPro" id="IPR036524">
    <property type="entry name" value="Frataxin/CyaY_sf"/>
</dbReference>
<keyword evidence="8" id="KW-0560">Oxidoreductase</keyword>
<dbReference type="NCBIfam" id="TIGR03422">
    <property type="entry name" value="mito_frataxin"/>
    <property type="match status" value="1"/>
</dbReference>
<evidence type="ECO:0000313" key="13">
    <source>
        <dbReference type="Proteomes" id="UP000695000"/>
    </source>
</evidence>
<evidence type="ECO:0000256" key="9">
    <source>
        <dbReference type="ARBA" id="ARBA00023004"/>
    </source>
</evidence>
<dbReference type="InterPro" id="IPR017789">
    <property type="entry name" value="Frataxin"/>
</dbReference>
<dbReference type="SUPFAM" id="SSF55387">
    <property type="entry name" value="Frataxin/Nqo15-like"/>
    <property type="match status" value="1"/>
</dbReference>
<keyword evidence="6" id="KW-0410">Iron transport</keyword>
<evidence type="ECO:0000256" key="11">
    <source>
        <dbReference type="ARBA" id="ARBA00023128"/>
    </source>
</evidence>
<evidence type="ECO:0000256" key="1">
    <source>
        <dbReference type="ARBA" id="ARBA00004173"/>
    </source>
</evidence>
<keyword evidence="11" id="KW-0496">Mitochondrion</keyword>
<gene>
    <name evidence="14" type="primary">LOC108557126</name>
</gene>
<comment type="similarity">
    <text evidence="2">Belongs to the frataxin family.</text>
</comment>
<dbReference type="InterPro" id="IPR020895">
    <property type="entry name" value="Frataxin_CS"/>
</dbReference>
<evidence type="ECO:0000256" key="6">
    <source>
        <dbReference type="ARBA" id="ARBA00022496"/>
    </source>
</evidence>
<protein>
    <recommendedName>
        <fullName evidence="3">ferroxidase</fullName>
        <ecNumber evidence="3">1.16.3.1</ecNumber>
    </recommendedName>
</protein>
<comment type="catalytic activity">
    <reaction evidence="12">
        <text>4 Fe(2+) + O2 + 4 H(+) = 4 Fe(3+) + 2 H2O</text>
        <dbReference type="Rhea" id="RHEA:11148"/>
        <dbReference type="ChEBI" id="CHEBI:15377"/>
        <dbReference type="ChEBI" id="CHEBI:15378"/>
        <dbReference type="ChEBI" id="CHEBI:15379"/>
        <dbReference type="ChEBI" id="CHEBI:29033"/>
        <dbReference type="ChEBI" id="CHEBI:29034"/>
        <dbReference type="EC" id="1.16.3.1"/>
    </reaction>
</comment>
<dbReference type="SMART" id="SM01219">
    <property type="entry name" value="Frataxin_Cyay"/>
    <property type="match status" value="1"/>
</dbReference>
<dbReference type="RefSeq" id="XP_017769024.1">
    <property type="nucleotide sequence ID" value="XM_017913535.1"/>
</dbReference>
<evidence type="ECO:0000256" key="4">
    <source>
        <dbReference type="ARBA" id="ARBA00022434"/>
    </source>
</evidence>
<dbReference type="CDD" id="cd00503">
    <property type="entry name" value="Frataxin"/>
    <property type="match status" value="1"/>
</dbReference>
<name>A0ABM1M374_NICVS</name>